<dbReference type="EMBL" id="CP042433">
    <property type="protein sequence ID" value="QEC58261.1"/>
    <property type="molecule type" value="Genomic_DNA"/>
</dbReference>
<dbReference type="RefSeq" id="WP_146791431.1">
    <property type="nucleotide sequence ID" value="NZ_BAABIO010000003.1"/>
</dbReference>
<evidence type="ECO:0000313" key="4">
    <source>
        <dbReference type="Proteomes" id="UP000321204"/>
    </source>
</evidence>
<name>A0A5B8UNL2_9BACT</name>
<keyword evidence="1" id="KW-0732">Signal</keyword>
<accession>A0A5B8UNL2</accession>
<evidence type="ECO:0000259" key="2">
    <source>
        <dbReference type="Pfam" id="PF13590"/>
    </source>
</evidence>
<evidence type="ECO:0000256" key="1">
    <source>
        <dbReference type="SAM" id="SignalP"/>
    </source>
</evidence>
<dbReference type="AlphaFoldDB" id="A0A5B8UNL2"/>
<evidence type="ECO:0000313" key="3">
    <source>
        <dbReference type="EMBL" id="QEC58261.1"/>
    </source>
</evidence>
<gene>
    <name evidence="3" type="ORF">FSB75_20905</name>
</gene>
<dbReference type="Proteomes" id="UP000321204">
    <property type="component" value="Chromosome"/>
</dbReference>
<feature type="chain" id="PRO_5022712980" evidence="1">
    <location>
        <begin position="26"/>
        <end position="195"/>
    </location>
</feature>
<dbReference type="OrthoDB" id="118896at2"/>
<dbReference type="Gene3D" id="3.30.160.670">
    <property type="match status" value="1"/>
</dbReference>
<keyword evidence="4" id="KW-1185">Reference proteome</keyword>
<proteinExistence type="predicted"/>
<dbReference type="InterPro" id="IPR025411">
    <property type="entry name" value="DUF4136"/>
</dbReference>
<feature type="domain" description="DUF4136" evidence="2">
    <location>
        <begin position="28"/>
        <end position="190"/>
    </location>
</feature>
<protein>
    <submittedName>
        <fullName evidence="3">DUF4136 domain-containing protein</fullName>
    </submittedName>
</protein>
<dbReference type="Pfam" id="PF13590">
    <property type="entry name" value="DUF4136"/>
    <property type="match status" value="1"/>
</dbReference>
<feature type="signal peptide" evidence="1">
    <location>
        <begin position="1"/>
        <end position="25"/>
    </location>
</feature>
<sequence length="195" mass="22543">MGNIFKTFGAAAFSGLLLAGCASTAHVEKDKSVNLNNYKTFAWVDTRESKNDTVKTKVSDLTERTIRDAVNEELEKVGWKQSKKPDVLLTYDLLVERAVKEENNPVYSQPLTRYYYNPYSRRWIPVYYPSEFLGYDRDRRPVREGTITIRLIDAKNDKTIWQGWTTDEVASRNLTGKEIRNGVKSIFRKFDVAKN</sequence>
<reference evidence="3 4" key="1">
    <citation type="journal article" date="2015" name="Int. J. Syst. Evol. Microbiol.">
        <title>Flavisolibacter ginsenosidimutans sp. nov., with ginsenoside-converting activity isolated from soil used for cultivating ginseng.</title>
        <authorList>
            <person name="Zhao Y."/>
            <person name="Liu Q."/>
            <person name="Kang M.S."/>
            <person name="Jin F."/>
            <person name="Yu H."/>
            <person name="Im W.T."/>
        </authorList>
    </citation>
    <scope>NUCLEOTIDE SEQUENCE [LARGE SCALE GENOMIC DNA]</scope>
    <source>
        <strain evidence="3 4">Gsoil 636</strain>
    </source>
</reference>
<organism evidence="3 4">
    <name type="scientific">Flavisolibacter ginsenosidimutans</name>
    <dbReference type="NCBI Taxonomy" id="661481"/>
    <lineage>
        <taxon>Bacteria</taxon>
        <taxon>Pseudomonadati</taxon>
        <taxon>Bacteroidota</taxon>
        <taxon>Chitinophagia</taxon>
        <taxon>Chitinophagales</taxon>
        <taxon>Chitinophagaceae</taxon>
        <taxon>Flavisolibacter</taxon>
    </lineage>
</organism>
<dbReference type="KEGG" id="fgg:FSB75_20905"/>
<dbReference type="PROSITE" id="PS51257">
    <property type="entry name" value="PROKAR_LIPOPROTEIN"/>
    <property type="match status" value="1"/>
</dbReference>